<dbReference type="GO" id="GO:0016989">
    <property type="term" value="F:sigma factor antagonist activity"/>
    <property type="evidence" value="ECO:0007669"/>
    <property type="project" value="TreeGrafter"/>
</dbReference>
<dbReference type="PIRSF" id="PIRSF018266">
    <property type="entry name" value="FecR"/>
    <property type="match status" value="1"/>
</dbReference>
<protein>
    <submittedName>
        <fullName evidence="4">DUF4880 domain-containing protein</fullName>
    </submittedName>
</protein>
<feature type="transmembrane region" description="Helical" evidence="1">
    <location>
        <begin position="95"/>
        <end position="115"/>
    </location>
</feature>
<organism evidence="4">
    <name type="scientific">Brucella pituitosa</name>
    <dbReference type="NCBI Taxonomy" id="571256"/>
    <lineage>
        <taxon>Bacteria</taxon>
        <taxon>Pseudomonadati</taxon>
        <taxon>Pseudomonadota</taxon>
        <taxon>Alphaproteobacteria</taxon>
        <taxon>Hyphomicrobiales</taxon>
        <taxon>Brucellaceae</taxon>
        <taxon>Brucella/Ochrobactrum group</taxon>
        <taxon>Brucella</taxon>
    </lineage>
</organism>
<sequence length="332" mass="36680">MSFNDHLPPNTAEAAIRKAAREWFVALLDSPSAAKQAEFENWLRSDPAHYKAYQAVESTWHATERPGEILAAREAEELSVYLRAMDRTKKQTKTFRRLSTLSVILLLLLAGGVWLERPGLLEDLTADYTTVRAERRTITMEDGSTIELDADSALSSEYAQNERRVKLIRGGAFFSVVPSTIPFIVEAASGEVRVLGTRFDVRLSEDGASVTLEHGRVAVSMANQTDTAVLDPGQQVHFGAAGIDPVRMVDVSDALAWRDGRFVFYRARLSDVVREIERYRKGRVVIATSKLADELVTGSFVLSEPDAALASLQASVGFRINTIAGRLTILRP</sequence>
<keyword evidence="1" id="KW-0812">Transmembrane</keyword>
<dbReference type="EMBL" id="VZPE01000007">
    <property type="protein sequence ID" value="KAB0569492.1"/>
    <property type="molecule type" value="Genomic_DNA"/>
</dbReference>
<evidence type="ECO:0000259" key="2">
    <source>
        <dbReference type="Pfam" id="PF04773"/>
    </source>
</evidence>
<evidence type="ECO:0000259" key="3">
    <source>
        <dbReference type="Pfam" id="PF16220"/>
    </source>
</evidence>
<dbReference type="Pfam" id="PF04773">
    <property type="entry name" value="FecR"/>
    <property type="match status" value="1"/>
</dbReference>
<dbReference type="PANTHER" id="PTHR30273:SF2">
    <property type="entry name" value="PROTEIN FECR"/>
    <property type="match status" value="1"/>
</dbReference>
<dbReference type="InterPro" id="IPR012373">
    <property type="entry name" value="Ferrdict_sens_TM"/>
</dbReference>
<proteinExistence type="predicted"/>
<keyword evidence="1" id="KW-0472">Membrane</keyword>
<feature type="domain" description="FecR N-terminal" evidence="3">
    <location>
        <begin position="19"/>
        <end position="58"/>
    </location>
</feature>
<feature type="domain" description="FecR protein" evidence="2">
    <location>
        <begin position="127"/>
        <end position="217"/>
    </location>
</feature>
<dbReference type="InterPro" id="IPR006860">
    <property type="entry name" value="FecR"/>
</dbReference>
<evidence type="ECO:0000256" key="1">
    <source>
        <dbReference type="SAM" id="Phobius"/>
    </source>
</evidence>
<dbReference type="InterPro" id="IPR032623">
    <property type="entry name" value="FecR_N"/>
</dbReference>
<dbReference type="Pfam" id="PF16220">
    <property type="entry name" value="DUF4880"/>
    <property type="match status" value="1"/>
</dbReference>
<keyword evidence="1" id="KW-1133">Transmembrane helix</keyword>
<accession>A0A643EWS0</accession>
<name>A0A643EWS0_9HYPH</name>
<dbReference type="AlphaFoldDB" id="A0A643EWS0"/>
<dbReference type="RefSeq" id="WP_128094560.1">
    <property type="nucleotide sequence ID" value="NZ_JBHEEN010000007.1"/>
</dbReference>
<dbReference type="Gene3D" id="3.55.50.30">
    <property type="match status" value="1"/>
</dbReference>
<reference evidence="4" key="1">
    <citation type="submission" date="2019-09" db="EMBL/GenBank/DDBJ databases">
        <title>Draft genome sequences of 48 bacterial type strains from the CCUG.</title>
        <authorList>
            <person name="Tunovic T."/>
            <person name="Pineiro-Iglesias B."/>
            <person name="Unosson C."/>
            <person name="Inganas E."/>
            <person name="Ohlen M."/>
            <person name="Cardew S."/>
            <person name="Jensie-Markopoulos S."/>
            <person name="Salva-Serra F."/>
            <person name="Jaen-Luchoro D."/>
            <person name="Karlsson R."/>
            <person name="Svensson-Stadler L."/>
            <person name="Chun J."/>
            <person name="Moore E."/>
        </authorList>
    </citation>
    <scope>NUCLEOTIDE SEQUENCE</scope>
    <source>
        <strain evidence="4">CCUG 50899</strain>
    </source>
</reference>
<dbReference type="Gene3D" id="2.60.120.1440">
    <property type="match status" value="1"/>
</dbReference>
<gene>
    <name evidence="4" type="ORF">F7Q93_17360</name>
</gene>
<comment type="caution">
    <text evidence="4">The sequence shown here is derived from an EMBL/GenBank/DDBJ whole genome shotgun (WGS) entry which is preliminary data.</text>
</comment>
<dbReference type="PANTHER" id="PTHR30273">
    <property type="entry name" value="PERIPLASMIC SIGNAL SENSOR AND SIGMA FACTOR ACTIVATOR FECR-RELATED"/>
    <property type="match status" value="1"/>
</dbReference>
<evidence type="ECO:0000313" key="4">
    <source>
        <dbReference type="EMBL" id="KAB0569492.1"/>
    </source>
</evidence>